<evidence type="ECO:0000313" key="7">
    <source>
        <dbReference type="Proteomes" id="UP000191686"/>
    </source>
</evidence>
<dbReference type="Pfam" id="PF07963">
    <property type="entry name" value="N_methyl"/>
    <property type="match status" value="1"/>
</dbReference>
<evidence type="ECO:0000313" key="6">
    <source>
        <dbReference type="EMBL" id="MCW3712079.1"/>
    </source>
</evidence>
<dbReference type="InterPro" id="IPR001082">
    <property type="entry name" value="Pilin"/>
</dbReference>
<keyword evidence="5" id="KW-0472">Membrane</keyword>
<comment type="similarity">
    <text evidence="1 3">Belongs to the N-Me-Phe pilin family.</text>
</comment>
<dbReference type="RefSeq" id="WP_080323424.1">
    <property type="nucleotide sequence ID" value="NZ_JYMX02000008.1"/>
</dbReference>
<dbReference type="EMBL" id="JYMX02000008">
    <property type="protein sequence ID" value="MCW3712079.1"/>
    <property type="molecule type" value="Genomic_DNA"/>
</dbReference>
<evidence type="ECO:0000256" key="1">
    <source>
        <dbReference type="ARBA" id="ARBA00005233"/>
    </source>
</evidence>
<feature type="transmembrane region" description="Helical" evidence="5">
    <location>
        <begin position="12"/>
        <end position="35"/>
    </location>
</feature>
<comment type="caution">
    <text evidence="6">The sequence shown here is derived from an EMBL/GenBank/DDBJ whole genome shotgun (WGS) entry which is preliminary data.</text>
</comment>
<dbReference type="Gene3D" id="3.30.700.10">
    <property type="entry name" value="Glycoprotein, Type 4 Pilin"/>
    <property type="match status" value="1"/>
</dbReference>
<reference evidence="6 7" key="2">
    <citation type="journal article" date="2017" name="Front. Microbiol.">
        <title>Genomics Reveals a Unique Clone of Burkholderia cenocepacia Harboring an Actively Excising Novel Genomic Island.</title>
        <authorList>
            <person name="Patil P.P."/>
            <person name="Mali S."/>
            <person name="Midha S."/>
            <person name="Gautam V."/>
            <person name="Dash L."/>
            <person name="Kumar S."/>
            <person name="Shastri J."/>
            <person name="Singhal L."/>
            <person name="Patil P.B."/>
        </authorList>
    </citation>
    <scope>NUCLEOTIDE SEQUENCE [LARGE SCALE GENOMIC DNA]</scope>
    <source>
        <strain evidence="6 7">BC-19</strain>
    </source>
</reference>
<keyword evidence="5" id="KW-0812">Transmembrane</keyword>
<reference evidence="6 7" key="1">
    <citation type="journal article" date="2017" name="Front. Microbiol.">
        <title>Genomics reveals a unique clone of Burkholderia cenocepacia harbouring an actively excising novel genomic island.</title>
        <authorList>
            <person name="Patil P."/>
            <person name="Mali S."/>
            <person name="Midha S."/>
            <person name="Gautam V."/>
            <person name="Dash L."/>
            <person name="Kumar S."/>
            <person name="Shastri J."/>
            <person name="Singhal L."/>
            <person name="Patil P.B."/>
        </authorList>
    </citation>
    <scope>NUCLEOTIDE SEQUENCE [LARGE SCALE GENOMIC DNA]</scope>
    <source>
        <strain evidence="6 7">BC-19</strain>
    </source>
</reference>
<dbReference type="NCBIfam" id="TIGR02532">
    <property type="entry name" value="IV_pilin_GFxxxE"/>
    <property type="match status" value="1"/>
</dbReference>
<sequence length="342" mass="35841">MKTITKSKKRGFTLIELMVTVGIIGIVAAVAIPAYQNYTIRSQVTEGIALAEGAKPMVAEYQAQHGSYPTSNADVGYSGATGKYVTDVQIHNDGNIVASFGGSANPKLAGKVVILTVTQASGSDITLSQATTMIDKFLGIGSAVAQSTPGWYCYSSVEQKYLPSTCVSKNISAASTGSGSGSGSTGNTGTQPSTQPSAPSYDLDSGKYGFNWYQFTNNGTLLTAAGVNTFIVSGSDSGNIRTFVPDQNNIANKDLLDPLDLTGEKLFVDTTTGLIADFSPSINQAYGDKELGFHDAQGNDYFLIINANGSYYVNDANGQTIPNRTLTSAEQALAQKAGYTIN</sequence>
<feature type="compositionally biased region" description="Low complexity" evidence="4">
    <location>
        <begin position="187"/>
        <end position="196"/>
    </location>
</feature>
<accession>A0ABD4UD70</accession>
<evidence type="ECO:0000256" key="3">
    <source>
        <dbReference type="RuleBase" id="RU000389"/>
    </source>
</evidence>
<dbReference type="InterPro" id="IPR045584">
    <property type="entry name" value="Pilin-like"/>
</dbReference>
<gene>
    <name evidence="6" type="ORF">UE95_012355</name>
</gene>
<evidence type="ECO:0000256" key="2">
    <source>
        <dbReference type="ARBA" id="ARBA00022481"/>
    </source>
</evidence>
<keyword evidence="5" id="KW-1133">Transmembrane helix</keyword>
<keyword evidence="3" id="KW-0281">Fimbrium</keyword>
<dbReference type="AlphaFoldDB" id="A0ABD4UD70"/>
<dbReference type="SUPFAM" id="SSF54523">
    <property type="entry name" value="Pili subunits"/>
    <property type="match status" value="1"/>
</dbReference>
<dbReference type="PANTHER" id="PTHR30093:SF34">
    <property type="entry name" value="PREPILIN PEPTIDASE-DEPENDENT PROTEIN D"/>
    <property type="match status" value="1"/>
</dbReference>
<protein>
    <submittedName>
        <fullName evidence="6">Pilin</fullName>
    </submittedName>
</protein>
<evidence type="ECO:0000256" key="4">
    <source>
        <dbReference type="SAM" id="MobiDB-lite"/>
    </source>
</evidence>
<dbReference type="PROSITE" id="PS00409">
    <property type="entry name" value="PROKAR_NTER_METHYL"/>
    <property type="match status" value="1"/>
</dbReference>
<organism evidence="6 7">
    <name type="scientific">Burkholderia cenocepacia</name>
    <dbReference type="NCBI Taxonomy" id="95486"/>
    <lineage>
        <taxon>Bacteria</taxon>
        <taxon>Pseudomonadati</taxon>
        <taxon>Pseudomonadota</taxon>
        <taxon>Betaproteobacteria</taxon>
        <taxon>Burkholderiales</taxon>
        <taxon>Burkholderiaceae</taxon>
        <taxon>Burkholderia</taxon>
        <taxon>Burkholderia cepacia complex</taxon>
    </lineage>
</organism>
<evidence type="ECO:0000256" key="5">
    <source>
        <dbReference type="SAM" id="Phobius"/>
    </source>
</evidence>
<keyword evidence="2" id="KW-0488">Methylation</keyword>
<dbReference type="PANTHER" id="PTHR30093">
    <property type="entry name" value="GENERAL SECRETION PATHWAY PROTEIN G"/>
    <property type="match status" value="1"/>
</dbReference>
<proteinExistence type="inferred from homology"/>
<dbReference type="InterPro" id="IPR012902">
    <property type="entry name" value="N_methyl_site"/>
</dbReference>
<dbReference type="Proteomes" id="UP000191686">
    <property type="component" value="Unassembled WGS sequence"/>
</dbReference>
<feature type="region of interest" description="Disordered" evidence="4">
    <location>
        <begin position="176"/>
        <end position="200"/>
    </location>
</feature>
<name>A0ABD4UD70_9BURK</name>
<dbReference type="Pfam" id="PF00114">
    <property type="entry name" value="Pilin"/>
    <property type="match status" value="1"/>
</dbReference>